<protein>
    <submittedName>
        <fullName evidence="1">Uncharacterized protein</fullName>
    </submittedName>
</protein>
<reference evidence="1" key="1">
    <citation type="submission" date="2014-11" db="EMBL/GenBank/DDBJ databases">
        <authorList>
            <person name="Otto D Thomas"/>
            <person name="Naeem Raeece"/>
        </authorList>
    </citation>
    <scope>NUCLEOTIDE SEQUENCE</scope>
</reference>
<proteinExistence type="predicted"/>
<gene>
    <name evidence="1" type="ORF">Cvel_13866</name>
</gene>
<accession>A0A0G4IFB8</accession>
<dbReference type="VEuPathDB" id="CryptoDB:Cvel_13866"/>
<dbReference type="AlphaFoldDB" id="A0A0G4IFB8"/>
<organism evidence="1">
    <name type="scientific">Chromera velia CCMP2878</name>
    <dbReference type="NCBI Taxonomy" id="1169474"/>
    <lineage>
        <taxon>Eukaryota</taxon>
        <taxon>Sar</taxon>
        <taxon>Alveolata</taxon>
        <taxon>Colpodellida</taxon>
        <taxon>Chromeraceae</taxon>
        <taxon>Chromera</taxon>
    </lineage>
</organism>
<dbReference type="EMBL" id="CDMZ01005914">
    <property type="protein sequence ID" value="CEM55827.1"/>
    <property type="molecule type" value="Genomic_DNA"/>
</dbReference>
<name>A0A0G4IFB8_9ALVE</name>
<evidence type="ECO:0000313" key="1">
    <source>
        <dbReference type="EMBL" id="CEM55827.1"/>
    </source>
</evidence>
<sequence length="131" mass="14927">MLVAKGEEGMKKAIEERDKLQQALDTESCGFFPADAKQLLDNSVLSDTAAEVTMEEETEANMIYCEYIYRTKKLRLYWLTPGKPEDEDNTHEIDSATLPQDMPKSLEVLAKACELESDVQRLHQQHEAFSL</sequence>